<name>A0A317WZ03_9EURO</name>
<dbReference type="Proteomes" id="UP000246702">
    <property type="component" value="Unassembled WGS sequence"/>
</dbReference>
<proteinExistence type="predicted"/>
<keyword evidence="2" id="KW-1185">Reference proteome</keyword>
<dbReference type="AlphaFoldDB" id="A0A317WZ03"/>
<evidence type="ECO:0000313" key="1">
    <source>
        <dbReference type="EMBL" id="PWY90562.1"/>
    </source>
</evidence>
<organism evidence="1 2">
    <name type="scientific">Aspergillus sclerotioniger CBS 115572</name>
    <dbReference type="NCBI Taxonomy" id="1450535"/>
    <lineage>
        <taxon>Eukaryota</taxon>
        <taxon>Fungi</taxon>
        <taxon>Dikarya</taxon>
        <taxon>Ascomycota</taxon>
        <taxon>Pezizomycotina</taxon>
        <taxon>Eurotiomycetes</taxon>
        <taxon>Eurotiomycetidae</taxon>
        <taxon>Eurotiales</taxon>
        <taxon>Aspergillaceae</taxon>
        <taxon>Aspergillus</taxon>
        <taxon>Aspergillus subgen. Circumdati</taxon>
    </lineage>
</organism>
<dbReference type="RefSeq" id="XP_025468940.1">
    <property type="nucleotide sequence ID" value="XM_025606774.1"/>
</dbReference>
<dbReference type="EMBL" id="MSFK01000010">
    <property type="protein sequence ID" value="PWY90562.1"/>
    <property type="molecule type" value="Genomic_DNA"/>
</dbReference>
<evidence type="ECO:0000313" key="2">
    <source>
        <dbReference type="Proteomes" id="UP000246702"/>
    </source>
</evidence>
<dbReference type="GeneID" id="37108917"/>
<accession>A0A317WZ03</accession>
<dbReference type="OrthoDB" id="4509573at2759"/>
<reference evidence="1 2" key="1">
    <citation type="submission" date="2016-12" db="EMBL/GenBank/DDBJ databases">
        <title>The genomes of Aspergillus section Nigri reveals drivers in fungal speciation.</title>
        <authorList>
            <consortium name="DOE Joint Genome Institute"/>
            <person name="Vesth T.C."/>
            <person name="Nybo J."/>
            <person name="Theobald S."/>
            <person name="Brandl J."/>
            <person name="Frisvad J.C."/>
            <person name="Nielsen K.F."/>
            <person name="Lyhne E.K."/>
            <person name="Kogle M.E."/>
            <person name="Kuo A."/>
            <person name="Riley R."/>
            <person name="Clum A."/>
            <person name="Nolan M."/>
            <person name="Lipzen A."/>
            <person name="Salamov A."/>
            <person name="Henrissat B."/>
            <person name="Wiebenga A."/>
            <person name="De Vries R.P."/>
            <person name="Grigoriev I.V."/>
            <person name="Mortensen U.H."/>
            <person name="Andersen M.R."/>
            <person name="Baker S.E."/>
        </authorList>
    </citation>
    <scope>NUCLEOTIDE SEQUENCE [LARGE SCALE GENOMIC DNA]</scope>
    <source>
        <strain evidence="1 2">CBS 115572</strain>
    </source>
</reference>
<gene>
    <name evidence="1" type="ORF">BO94DRAFT_30494</name>
</gene>
<comment type="caution">
    <text evidence="1">The sequence shown here is derived from an EMBL/GenBank/DDBJ whole genome shotgun (WGS) entry which is preliminary data.</text>
</comment>
<protein>
    <submittedName>
        <fullName evidence="1">Uncharacterized protein</fullName>
    </submittedName>
</protein>
<sequence>MSGTSESVDFLTAYDLITEAFPDIIGTEKHSTGTGIHSVSPSIEMAFPVEHHVAIHRLIHRLQTLRLVNGFFCNVASRILFSTCLIYFTTDQHHPFCDLEYLQRSNNASFIRNLVIICRHPANTTPTHHLPPSCDPNPPSQTLIPCQGHPIPEHSRVSLSSLEIPTKSKSGVTI</sequence>